<feature type="domain" description="FAD dependent oxidoreductase" evidence="1">
    <location>
        <begin position="25"/>
        <end position="377"/>
    </location>
</feature>
<dbReference type="GO" id="GO:0005737">
    <property type="term" value="C:cytoplasm"/>
    <property type="evidence" value="ECO:0007669"/>
    <property type="project" value="TreeGrafter"/>
</dbReference>
<sequence>MNSSLWQGKQNINYRKPISKNDSFDVVIIGAGFSGLWSAFHLKQFQPNLKIAILEKEYVGFGASGRNGGWASAEYPTSSNRLIKENGLESYKNLRTAITKSIDEIGEIAKSNNWQIDYAKGGALVFARGNAQLSRISKEIDEEHQLLNKSQTTDLLNIPSALGSVFTPHCAALNPFKLVRALADHLEKLGVMIYEQSSVSEIKDKQVEVNGFNVNCTFSIRATEAFTPRKWMGNRQIPIYSLMVATEQLSSEVIKEIRNTQRATFQEACHLITYAQITSDNRLALGGRGVRYKLFSRLSERSEIDNRMHSALERRARSWFPQIANAKFEYRWGGAVALTRRWQAYLNFDQATGRAEIGGYVGDGVTLSYLVAKTLAEKMSNIKTANLPFIDQGIGRWEPEPIRYLAVNAGFKATVLADYEEKITKRPSLLAAIIDPLINR</sequence>
<dbReference type="EMBL" id="CP016779">
    <property type="protein sequence ID" value="ASY23795.1"/>
    <property type="molecule type" value="Genomic_DNA"/>
</dbReference>
<organism evidence="2 3">
    <name type="scientific">Candidatus Nanopelagicus abundans</name>
    <dbReference type="NCBI Taxonomy" id="1884916"/>
    <lineage>
        <taxon>Bacteria</taxon>
        <taxon>Bacillati</taxon>
        <taxon>Actinomycetota</taxon>
        <taxon>Actinomycetes</taxon>
        <taxon>Candidatus Nanopelagicales</taxon>
        <taxon>Candidatus Nanopelagicaceae</taxon>
        <taxon>Candidatus Nanopelagicus</taxon>
    </lineage>
</organism>
<protein>
    <submittedName>
        <fullName evidence="2">Amino acid oxidase</fullName>
    </submittedName>
</protein>
<dbReference type="KEGG" id="nab:B1sIIB91_02525"/>
<dbReference type="Pfam" id="PF01266">
    <property type="entry name" value="DAO"/>
    <property type="match status" value="1"/>
</dbReference>
<accession>A0A249L4D1</accession>
<dbReference type="OrthoDB" id="9805852at2"/>
<dbReference type="InterPro" id="IPR006076">
    <property type="entry name" value="FAD-dep_OxRdtase"/>
</dbReference>
<name>A0A249L4D1_9ACTN</name>
<dbReference type="PANTHER" id="PTHR13847:SF285">
    <property type="entry name" value="FAD DEPENDENT OXIDOREDUCTASE DOMAIN-CONTAINING PROTEIN"/>
    <property type="match status" value="1"/>
</dbReference>
<dbReference type="Gene3D" id="3.30.9.10">
    <property type="entry name" value="D-Amino Acid Oxidase, subunit A, domain 2"/>
    <property type="match status" value="1"/>
</dbReference>
<evidence type="ECO:0000259" key="1">
    <source>
        <dbReference type="Pfam" id="PF01266"/>
    </source>
</evidence>
<reference evidence="2 3" key="1">
    <citation type="submission" date="2016-07" db="EMBL/GenBank/DDBJ databases">
        <title>High microdiversification within the ubiquitous acI lineage of Actinobacteria.</title>
        <authorList>
            <person name="Neuenschwander S.M."/>
            <person name="Salcher M."/>
            <person name="Ghai R."/>
            <person name="Pernthaler J."/>
        </authorList>
    </citation>
    <scope>NUCLEOTIDE SEQUENCE [LARGE SCALE GENOMIC DNA]</scope>
    <source>
        <strain evidence="2">MMS-IIB-91</strain>
    </source>
</reference>
<proteinExistence type="predicted"/>
<dbReference type="AlphaFoldDB" id="A0A249L4D1"/>
<dbReference type="Proteomes" id="UP000217210">
    <property type="component" value="Chromosome"/>
</dbReference>
<evidence type="ECO:0000313" key="2">
    <source>
        <dbReference type="EMBL" id="ASY23795.1"/>
    </source>
</evidence>
<keyword evidence="3" id="KW-1185">Reference proteome</keyword>
<dbReference type="InterPro" id="IPR036188">
    <property type="entry name" value="FAD/NAD-bd_sf"/>
</dbReference>
<dbReference type="SUPFAM" id="SSF51905">
    <property type="entry name" value="FAD/NAD(P)-binding domain"/>
    <property type="match status" value="1"/>
</dbReference>
<dbReference type="RefSeq" id="WP_095688068.1">
    <property type="nucleotide sequence ID" value="NZ_CP016779.1"/>
</dbReference>
<evidence type="ECO:0000313" key="3">
    <source>
        <dbReference type="Proteomes" id="UP000217210"/>
    </source>
</evidence>
<dbReference type="PANTHER" id="PTHR13847">
    <property type="entry name" value="SARCOSINE DEHYDROGENASE-RELATED"/>
    <property type="match status" value="1"/>
</dbReference>
<dbReference type="Gene3D" id="3.50.50.60">
    <property type="entry name" value="FAD/NAD(P)-binding domain"/>
    <property type="match status" value="1"/>
</dbReference>
<gene>
    <name evidence="2" type="ORF">B1sIIB91_02525</name>
</gene>